<dbReference type="Proteomes" id="UP001054945">
    <property type="component" value="Unassembled WGS sequence"/>
</dbReference>
<name>A0AAV4X9G5_CAEEX</name>
<feature type="chain" id="PRO_5043484148" evidence="1">
    <location>
        <begin position="20"/>
        <end position="117"/>
    </location>
</feature>
<protein>
    <submittedName>
        <fullName evidence="2">Uncharacterized protein</fullName>
    </submittedName>
</protein>
<proteinExistence type="predicted"/>
<dbReference type="AlphaFoldDB" id="A0AAV4X9G5"/>
<dbReference type="EMBL" id="BPLR01017352">
    <property type="protein sequence ID" value="GIY90830.1"/>
    <property type="molecule type" value="Genomic_DNA"/>
</dbReference>
<comment type="caution">
    <text evidence="2">The sequence shown here is derived from an EMBL/GenBank/DDBJ whole genome shotgun (WGS) entry which is preliminary data.</text>
</comment>
<evidence type="ECO:0000256" key="1">
    <source>
        <dbReference type="SAM" id="SignalP"/>
    </source>
</evidence>
<gene>
    <name evidence="2" type="ORF">CEXT_441651</name>
</gene>
<organism evidence="2 3">
    <name type="scientific">Caerostris extrusa</name>
    <name type="common">Bark spider</name>
    <name type="synonym">Caerostris bankana</name>
    <dbReference type="NCBI Taxonomy" id="172846"/>
    <lineage>
        <taxon>Eukaryota</taxon>
        <taxon>Metazoa</taxon>
        <taxon>Ecdysozoa</taxon>
        <taxon>Arthropoda</taxon>
        <taxon>Chelicerata</taxon>
        <taxon>Arachnida</taxon>
        <taxon>Araneae</taxon>
        <taxon>Araneomorphae</taxon>
        <taxon>Entelegynae</taxon>
        <taxon>Araneoidea</taxon>
        <taxon>Araneidae</taxon>
        <taxon>Caerostris</taxon>
    </lineage>
</organism>
<keyword evidence="3" id="KW-1185">Reference proteome</keyword>
<reference evidence="2 3" key="1">
    <citation type="submission" date="2021-06" db="EMBL/GenBank/DDBJ databases">
        <title>Caerostris extrusa draft genome.</title>
        <authorList>
            <person name="Kono N."/>
            <person name="Arakawa K."/>
        </authorList>
    </citation>
    <scope>NUCLEOTIDE SEQUENCE [LARGE SCALE GENOMIC DNA]</scope>
</reference>
<evidence type="ECO:0000313" key="2">
    <source>
        <dbReference type="EMBL" id="GIY90830.1"/>
    </source>
</evidence>
<evidence type="ECO:0000313" key="3">
    <source>
        <dbReference type="Proteomes" id="UP001054945"/>
    </source>
</evidence>
<accession>A0AAV4X9G5</accession>
<keyword evidence="1" id="KW-0732">Signal</keyword>
<sequence>MHSSCACCFSYAYLWRALAKVEGGVGEGQERVITVVFFPEKWCFQKRPFPHSRNLVTSLGCRGNGEGGEGFVIIQFSARGKSESFVIIKKVFPNHMPYEKGVGPAEQGWWFLTNLFL</sequence>
<feature type="signal peptide" evidence="1">
    <location>
        <begin position="1"/>
        <end position="19"/>
    </location>
</feature>